<evidence type="ECO:0000256" key="2">
    <source>
        <dbReference type="ARBA" id="ARBA00022603"/>
    </source>
</evidence>
<accession>A0ABT5BK63</accession>
<evidence type="ECO:0000313" key="10">
    <source>
        <dbReference type="EMBL" id="MDC0674540.1"/>
    </source>
</evidence>
<dbReference type="Gene3D" id="3.40.50.280">
    <property type="entry name" value="Cobalamin-binding domain"/>
    <property type="match status" value="1"/>
</dbReference>
<evidence type="ECO:0000256" key="3">
    <source>
        <dbReference type="ARBA" id="ARBA00022679"/>
    </source>
</evidence>
<keyword evidence="3" id="KW-0808">Transferase</keyword>
<proteinExistence type="predicted"/>
<dbReference type="SFLD" id="SFLDG01082">
    <property type="entry name" value="B12-binding_domain_containing"/>
    <property type="match status" value="1"/>
</dbReference>
<dbReference type="SFLD" id="SFLDS00029">
    <property type="entry name" value="Radical_SAM"/>
    <property type="match status" value="1"/>
</dbReference>
<evidence type="ECO:0000256" key="5">
    <source>
        <dbReference type="ARBA" id="ARBA00022723"/>
    </source>
</evidence>
<dbReference type="InterPro" id="IPR007197">
    <property type="entry name" value="rSAM"/>
</dbReference>
<feature type="domain" description="Radical SAM core" evidence="9">
    <location>
        <begin position="299"/>
        <end position="530"/>
    </location>
</feature>
<evidence type="ECO:0000259" key="8">
    <source>
        <dbReference type="PROSITE" id="PS51332"/>
    </source>
</evidence>
<dbReference type="SFLD" id="SFLDG01123">
    <property type="entry name" value="methyltransferase_(Class_B)"/>
    <property type="match status" value="1"/>
</dbReference>
<dbReference type="SMART" id="SM00729">
    <property type="entry name" value="Elp3"/>
    <property type="match status" value="1"/>
</dbReference>
<dbReference type="PANTHER" id="PTHR43409:SF7">
    <property type="entry name" value="BLL1977 PROTEIN"/>
    <property type="match status" value="1"/>
</dbReference>
<dbReference type="InterPro" id="IPR051198">
    <property type="entry name" value="BchE-like"/>
</dbReference>
<keyword evidence="4" id="KW-0949">S-adenosyl-L-methionine</keyword>
<name>A0ABT5BK63_9BACT</name>
<dbReference type="Gene3D" id="3.20.20.70">
    <property type="entry name" value="Aldolase class I"/>
    <property type="match status" value="1"/>
</dbReference>
<dbReference type="PROSITE" id="PS51918">
    <property type="entry name" value="RADICAL_SAM"/>
    <property type="match status" value="1"/>
</dbReference>
<reference evidence="10 11" key="1">
    <citation type="submission" date="2022-11" db="EMBL/GenBank/DDBJ databases">
        <title>Minimal conservation of predation-associated metabolite biosynthetic gene clusters underscores biosynthetic potential of Myxococcota including descriptions for ten novel species: Archangium lansinium sp. nov., Myxococcus landrumus sp. nov., Nannocystis bai.</title>
        <authorList>
            <person name="Ahearne A."/>
            <person name="Stevens C."/>
            <person name="Dowd S."/>
        </authorList>
    </citation>
    <scope>NUCLEOTIDE SEQUENCE [LARGE SCALE GENOMIC DNA]</scope>
    <source>
        <strain evidence="10 11">NCELM</strain>
    </source>
</reference>
<evidence type="ECO:0000259" key="9">
    <source>
        <dbReference type="PROSITE" id="PS51918"/>
    </source>
</evidence>
<gene>
    <name evidence="10" type="ORF">POL58_42730</name>
</gene>
<dbReference type="SUPFAM" id="SSF102114">
    <property type="entry name" value="Radical SAM enzymes"/>
    <property type="match status" value="1"/>
</dbReference>
<dbReference type="Proteomes" id="UP001217838">
    <property type="component" value="Unassembled WGS sequence"/>
</dbReference>
<keyword evidence="11" id="KW-1185">Reference proteome</keyword>
<comment type="caution">
    <text evidence="10">The sequence shown here is derived from an EMBL/GenBank/DDBJ whole genome shotgun (WGS) entry which is preliminary data.</text>
</comment>
<dbReference type="RefSeq" id="WP_272008878.1">
    <property type="nucleotide sequence ID" value="NZ_JAQNDN010000024.1"/>
</dbReference>
<comment type="cofactor">
    <cofactor evidence="1">
        <name>[4Fe-4S] cluster</name>
        <dbReference type="ChEBI" id="CHEBI:49883"/>
    </cofactor>
</comment>
<keyword evidence="6" id="KW-0408">Iron</keyword>
<dbReference type="InterPro" id="IPR006638">
    <property type="entry name" value="Elp3/MiaA/NifB-like_rSAM"/>
</dbReference>
<evidence type="ECO:0000256" key="4">
    <source>
        <dbReference type="ARBA" id="ARBA00022691"/>
    </source>
</evidence>
<dbReference type="InterPro" id="IPR058240">
    <property type="entry name" value="rSAM_sf"/>
</dbReference>
<organism evidence="10 11">
    <name type="scientific">Nannocystis radixulma</name>
    <dbReference type="NCBI Taxonomy" id="2995305"/>
    <lineage>
        <taxon>Bacteria</taxon>
        <taxon>Pseudomonadati</taxon>
        <taxon>Myxococcota</taxon>
        <taxon>Polyangia</taxon>
        <taxon>Nannocystales</taxon>
        <taxon>Nannocystaceae</taxon>
        <taxon>Nannocystis</taxon>
    </lineage>
</organism>
<feature type="domain" description="B12-binding" evidence="8">
    <location>
        <begin position="127"/>
        <end position="262"/>
    </location>
</feature>
<dbReference type="PROSITE" id="PS51332">
    <property type="entry name" value="B12_BINDING"/>
    <property type="match status" value="1"/>
</dbReference>
<dbReference type="Pfam" id="PF04055">
    <property type="entry name" value="Radical_SAM"/>
    <property type="match status" value="1"/>
</dbReference>
<keyword evidence="5" id="KW-0479">Metal-binding</keyword>
<keyword evidence="2" id="KW-0489">Methyltransferase</keyword>
<evidence type="ECO:0000256" key="7">
    <source>
        <dbReference type="ARBA" id="ARBA00023014"/>
    </source>
</evidence>
<dbReference type="InterPro" id="IPR006158">
    <property type="entry name" value="Cobalamin-bd"/>
</dbReference>
<dbReference type="PANTHER" id="PTHR43409">
    <property type="entry name" value="ANAEROBIC MAGNESIUM-PROTOPORPHYRIN IX MONOMETHYL ESTER CYCLASE-RELATED"/>
    <property type="match status" value="1"/>
</dbReference>
<dbReference type="InterPro" id="IPR013785">
    <property type="entry name" value="Aldolase_TIM"/>
</dbReference>
<evidence type="ECO:0000256" key="1">
    <source>
        <dbReference type="ARBA" id="ARBA00001966"/>
    </source>
</evidence>
<evidence type="ECO:0000313" key="11">
    <source>
        <dbReference type="Proteomes" id="UP001217838"/>
    </source>
</evidence>
<dbReference type="InterPro" id="IPR034466">
    <property type="entry name" value="Methyltransferase_Class_B"/>
</dbReference>
<sequence length="651" mass="71040">MPPTIDMRASVSPPDVLLLFPPATEARLFPYLSLPALTAYLRREGVAVRPRDLNIELCHALLAPAALRAYLGPELAAEADPQPLARAYRSAMARYLLSICDSLRARVFDKAAAAIDSRSALRLAGQAIDLLLERSALKFSSTSLSQLAARFTAGDEPDADDLAARALAALLDDALAPSTPAIVGISVAFYSQIGPALWLARRIRARCPDAVIVLGGPQIMLRHDALSRVPAIAGVVDALATGAGEATLAALARAAAGAAAWSDVPSVVWLDRRAPSRDDPPPPIAALPPPDFSDLPWQRYVMDAVQLPLVTGIGCFWGRCAFCSYGARSRRVGYQQKSPRQIADECEHLVRTYGVRRINFVDEMTNLPVVRRAMRLLRRRGVAIEFSVRCRFERLLRDLEVCRELRALGCVQMAVGYETNSQRLLDRLDKGVDAADYQPIVDNLHAVGIELRLSVMGGILDETAEEVAASEAFLAANAGKIAIDVMQMLTCEPGTPLAQRPEEFGVVIPDRERWQGNELLSYGLGRVGLRFEARGAPPFEAMQRRFLAIHHNVHPHKNDDVPPERRGPPAPAEPVYALQLHPWVRVVRATWRDGAAASFLANLLWQTIYRLPPAIQHDGELLRADGDEAAHVLTRLLATGAGTPVRARRSA</sequence>
<evidence type="ECO:0000256" key="6">
    <source>
        <dbReference type="ARBA" id="ARBA00023004"/>
    </source>
</evidence>
<protein>
    <submittedName>
        <fullName evidence="10">Radical SAM protein</fullName>
    </submittedName>
</protein>
<dbReference type="EMBL" id="JAQNDN010000024">
    <property type="protein sequence ID" value="MDC0674540.1"/>
    <property type="molecule type" value="Genomic_DNA"/>
</dbReference>
<keyword evidence="7" id="KW-0411">Iron-sulfur</keyword>